<comment type="caution">
    <text evidence="3">The sequence shown here is derived from an EMBL/GenBank/DDBJ whole genome shotgun (WGS) entry which is preliminary data.</text>
</comment>
<dbReference type="RefSeq" id="WP_201428690.1">
    <property type="nucleotide sequence ID" value="NZ_JAEQMG010000165.1"/>
</dbReference>
<reference evidence="3" key="1">
    <citation type="submission" date="2021-01" db="EMBL/GenBank/DDBJ databases">
        <title>Genome public.</title>
        <authorList>
            <person name="Liu C."/>
            <person name="Sun Q."/>
        </authorList>
    </citation>
    <scope>NUCLEOTIDE SEQUENCE</scope>
    <source>
        <strain evidence="3">M6</strain>
    </source>
</reference>
<evidence type="ECO:0000256" key="1">
    <source>
        <dbReference type="ARBA" id="ARBA00010657"/>
    </source>
</evidence>
<dbReference type="GO" id="GO:0003677">
    <property type="term" value="F:DNA binding"/>
    <property type="evidence" value="ECO:0007669"/>
    <property type="project" value="InterPro"/>
</dbReference>
<protein>
    <submittedName>
        <fullName evidence="3">Plasmid recombination protein</fullName>
    </submittedName>
</protein>
<dbReference type="Proteomes" id="UP000633365">
    <property type="component" value="Unassembled WGS sequence"/>
</dbReference>
<comment type="similarity">
    <text evidence="1">Belongs to the plasmid mobilization pre family.</text>
</comment>
<accession>A0A934WU35</accession>
<dbReference type="InterPro" id="IPR001668">
    <property type="entry name" value="Mob_Pre"/>
</dbReference>
<dbReference type="AlphaFoldDB" id="A0A934WU35"/>
<evidence type="ECO:0000313" key="3">
    <source>
        <dbReference type="EMBL" id="MBK6089989.1"/>
    </source>
</evidence>
<proteinExistence type="inferred from homology"/>
<dbReference type="Gene3D" id="3.30.930.30">
    <property type="match status" value="1"/>
</dbReference>
<sequence length="384" mass="45263">MKRTISAMVGKGSMTHNSRSFTAENVDSERTHLNIDYCNEPIKKVYHEMFDAALKQYNARQKRKDRKIPDYYKHIESGKQEKLFHEIIFQIGNKDDMSATGEYAELARTVLDEYYRGFQERNPYLRVFSAHLHMDEATPHIHIDFVPFTTGSQRGLETRVSLKQALANQGFKGNGRGDTEWNRWILSEKKVLAQIMERHGIEWEQKGTHEQHLSVLDYKKQERAKEVAELDREIEEKQLEVKGLKATVEKIEEAKEILGDVEKQLDEDPQLQLPEPQGLMTAKSYKKKFVEPLIKRLKNLVRTVLARSYQGWENYHRINNLNGRLYRENEHLKYENSKLKEVNGMLREQNKAYQLLEKVFGRRRLNEIIEQARGFKKSKQRDAR</sequence>
<dbReference type="CDD" id="cd17242">
    <property type="entry name" value="MobM_relaxase"/>
    <property type="match status" value="1"/>
</dbReference>
<evidence type="ECO:0000313" key="4">
    <source>
        <dbReference type="Proteomes" id="UP000633365"/>
    </source>
</evidence>
<feature type="coiled-coil region" evidence="2">
    <location>
        <begin position="218"/>
        <end position="264"/>
    </location>
</feature>
<evidence type="ECO:0000256" key="2">
    <source>
        <dbReference type="SAM" id="Coils"/>
    </source>
</evidence>
<keyword evidence="2" id="KW-0175">Coiled coil</keyword>
<keyword evidence="4" id="KW-1185">Reference proteome</keyword>
<gene>
    <name evidence="3" type="ORF">JKK62_15290</name>
</gene>
<dbReference type="Pfam" id="PF01076">
    <property type="entry name" value="Mob_Pre"/>
    <property type="match status" value="1"/>
</dbReference>
<dbReference type="GO" id="GO:0006310">
    <property type="term" value="P:DNA recombination"/>
    <property type="evidence" value="ECO:0007669"/>
    <property type="project" value="InterPro"/>
</dbReference>
<organism evidence="3 4">
    <name type="scientific">Ruminococcus difficilis</name>
    <dbReference type="NCBI Taxonomy" id="2763069"/>
    <lineage>
        <taxon>Bacteria</taxon>
        <taxon>Bacillati</taxon>
        <taxon>Bacillota</taxon>
        <taxon>Clostridia</taxon>
        <taxon>Eubacteriales</taxon>
        <taxon>Oscillospiraceae</taxon>
        <taxon>Ruminococcus</taxon>
    </lineage>
</organism>
<dbReference type="EMBL" id="JAEQMG010000165">
    <property type="protein sequence ID" value="MBK6089989.1"/>
    <property type="molecule type" value="Genomic_DNA"/>
</dbReference>
<name>A0A934WU35_9FIRM</name>